<feature type="transmembrane region" description="Helical" evidence="1">
    <location>
        <begin position="9"/>
        <end position="27"/>
    </location>
</feature>
<evidence type="ECO:0000256" key="1">
    <source>
        <dbReference type="SAM" id="Phobius"/>
    </source>
</evidence>
<dbReference type="Proteomes" id="UP000460666">
    <property type="component" value="Unassembled WGS sequence"/>
</dbReference>
<comment type="caution">
    <text evidence="2">The sequence shown here is derived from an EMBL/GenBank/DDBJ whole genome shotgun (WGS) entry which is preliminary data.</text>
</comment>
<dbReference type="EMBL" id="VWCJ01000001">
    <property type="protein sequence ID" value="KAA5001804.1"/>
    <property type="molecule type" value="Genomic_DNA"/>
</dbReference>
<keyword evidence="1" id="KW-0812">Transmembrane</keyword>
<organism evidence="2 3">
    <name type="scientific">Bacteroides fragilis</name>
    <dbReference type="NCBI Taxonomy" id="817"/>
    <lineage>
        <taxon>Bacteria</taxon>
        <taxon>Pseudomonadati</taxon>
        <taxon>Bacteroidota</taxon>
        <taxon>Bacteroidia</taxon>
        <taxon>Bacteroidales</taxon>
        <taxon>Bacteroidaceae</taxon>
        <taxon>Bacteroides</taxon>
    </lineage>
</organism>
<name>A0A642F6Z8_BACFG</name>
<sequence length="61" mass="6987">MKALRISQNVVSIVGIWTAIWLGDGINASYKEYTASVIIIIMVFLMYVFRGVYEEKISKKE</sequence>
<gene>
    <name evidence="2" type="ORF">F2Z89_00395</name>
</gene>
<keyword evidence="1" id="KW-0472">Membrane</keyword>
<dbReference type="RefSeq" id="WP_065739650.1">
    <property type="nucleotide sequence ID" value="NZ_CP043610.1"/>
</dbReference>
<dbReference type="AlphaFoldDB" id="A0A642F6Z8"/>
<evidence type="ECO:0000313" key="2">
    <source>
        <dbReference type="EMBL" id="KAA5001804.1"/>
    </source>
</evidence>
<reference evidence="2 3" key="1">
    <citation type="journal article" date="2019" name="Nat. Med.">
        <title>A library of human gut bacterial isolates paired with longitudinal multiomics data enables mechanistic microbiome research.</title>
        <authorList>
            <person name="Poyet M."/>
            <person name="Groussin M."/>
            <person name="Gibbons S.M."/>
            <person name="Avila-Pacheco J."/>
            <person name="Jiang X."/>
            <person name="Kearney S.M."/>
            <person name="Perrotta A.R."/>
            <person name="Berdy B."/>
            <person name="Zhao S."/>
            <person name="Lieberman T.D."/>
            <person name="Swanson P.K."/>
            <person name="Smith M."/>
            <person name="Roesemann S."/>
            <person name="Alexander J.E."/>
            <person name="Rich S.A."/>
            <person name="Livny J."/>
            <person name="Vlamakis H."/>
            <person name="Clish C."/>
            <person name="Bullock K."/>
            <person name="Deik A."/>
            <person name="Scott J."/>
            <person name="Pierce K.A."/>
            <person name="Xavier R.J."/>
            <person name="Alm E.J."/>
        </authorList>
    </citation>
    <scope>NUCLEOTIDE SEQUENCE [LARGE SCALE GENOMIC DNA]</scope>
    <source>
        <strain evidence="2 3">BIOML-A46</strain>
    </source>
</reference>
<protein>
    <submittedName>
        <fullName evidence="2">Uncharacterized protein</fullName>
    </submittedName>
</protein>
<proteinExistence type="predicted"/>
<keyword evidence="1" id="KW-1133">Transmembrane helix</keyword>
<feature type="transmembrane region" description="Helical" evidence="1">
    <location>
        <begin position="33"/>
        <end position="53"/>
    </location>
</feature>
<accession>A0A642F6Z8</accession>
<evidence type="ECO:0000313" key="3">
    <source>
        <dbReference type="Proteomes" id="UP000460666"/>
    </source>
</evidence>